<comment type="caution">
    <text evidence="1">The sequence shown here is derived from an EMBL/GenBank/DDBJ whole genome shotgun (WGS) entry which is preliminary data.</text>
</comment>
<dbReference type="Proteomes" id="UP000824239">
    <property type="component" value="Unassembled WGS sequence"/>
</dbReference>
<protein>
    <submittedName>
        <fullName evidence="1">Uncharacterized protein</fullName>
    </submittedName>
</protein>
<sequence>MKIRINKDIVEFIPEHAAETAELEALWVKMGNCIGKTKQLEPMGVYVPSEKNVAVFHIEGLSDTEKNEIPVIRAPYDTDVYCVTCNKTQHVKAGEPIPFCCGRLMEILD</sequence>
<dbReference type="EMBL" id="DVHE01000006">
    <property type="protein sequence ID" value="HIR49794.1"/>
    <property type="molecule type" value="Genomic_DNA"/>
</dbReference>
<accession>A0A9D1APX9</accession>
<reference evidence="1" key="2">
    <citation type="journal article" date="2021" name="PeerJ">
        <title>Extensive microbial diversity within the chicken gut microbiome revealed by metagenomics and culture.</title>
        <authorList>
            <person name="Gilroy R."/>
            <person name="Ravi A."/>
            <person name="Getino M."/>
            <person name="Pursley I."/>
            <person name="Horton D.L."/>
            <person name="Alikhan N.F."/>
            <person name="Baker D."/>
            <person name="Gharbi K."/>
            <person name="Hall N."/>
            <person name="Watson M."/>
            <person name="Adriaenssens E.M."/>
            <person name="Foster-Nyarko E."/>
            <person name="Jarju S."/>
            <person name="Secka A."/>
            <person name="Antonio M."/>
            <person name="Oren A."/>
            <person name="Chaudhuri R.R."/>
            <person name="La Ragione R."/>
            <person name="Hildebrand F."/>
            <person name="Pallen M.J."/>
        </authorList>
    </citation>
    <scope>NUCLEOTIDE SEQUENCE</scope>
    <source>
        <strain evidence="1">ChiBcec15-4380</strain>
    </source>
</reference>
<reference evidence="1" key="1">
    <citation type="submission" date="2020-10" db="EMBL/GenBank/DDBJ databases">
        <authorList>
            <person name="Gilroy R."/>
        </authorList>
    </citation>
    <scope>NUCLEOTIDE SEQUENCE</scope>
    <source>
        <strain evidence="1">ChiBcec15-4380</strain>
    </source>
</reference>
<name>A0A9D1APX9_9FIRM</name>
<gene>
    <name evidence="1" type="ORF">IAA53_00670</name>
</gene>
<evidence type="ECO:0000313" key="1">
    <source>
        <dbReference type="EMBL" id="HIR49794.1"/>
    </source>
</evidence>
<organism evidence="1 2">
    <name type="scientific">Candidatus Avoscillospira avicola</name>
    <dbReference type="NCBI Taxonomy" id="2840706"/>
    <lineage>
        <taxon>Bacteria</taxon>
        <taxon>Bacillati</taxon>
        <taxon>Bacillota</taxon>
        <taxon>Clostridia</taxon>
        <taxon>Eubacteriales</taxon>
        <taxon>Oscillospiraceae</taxon>
        <taxon>Oscillospiraceae incertae sedis</taxon>
        <taxon>Candidatus Avoscillospira</taxon>
    </lineage>
</organism>
<dbReference type="AlphaFoldDB" id="A0A9D1APX9"/>
<evidence type="ECO:0000313" key="2">
    <source>
        <dbReference type="Proteomes" id="UP000824239"/>
    </source>
</evidence>
<proteinExistence type="predicted"/>